<dbReference type="InterPro" id="IPR042112">
    <property type="entry name" value="P_AcTrfase_dom2"/>
</dbReference>
<dbReference type="InterPro" id="IPR042113">
    <property type="entry name" value="P_AcTrfase_dom1"/>
</dbReference>
<comment type="caution">
    <text evidence="6">The sequence shown here is derived from an EMBL/GenBank/DDBJ whole genome shotgun (WGS) entry which is preliminary data.</text>
</comment>
<dbReference type="SUPFAM" id="SSF53659">
    <property type="entry name" value="Isocitrate/Isopropylmalate dehydrogenase-like"/>
    <property type="match status" value="1"/>
</dbReference>
<evidence type="ECO:0000256" key="1">
    <source>
        <dbReference type="ARBA" id="ARBA00000705"/>
    </source>
</evidence>
<dbReference type="RefSeq" id="WP_131613864.1">
    <property type="nucleotide sequence ID" value="NZ_PSZP01000047.1"/>
</dbReference>
<keyword evidence="4" id="KW-0012">Acyltransferase</keyword>
<reference evidence="6 7" key="1">
    <citation type="submission" date="2018-02" db="EMBL/GenBank/DDBJ databases">
        <title>Mycoplasma marinum and Mycoplasma todarodis sp. nov., moderately halophilic and psychrotolerant mycoplasmas isolated from cephalopods.</title>
        <authorList>
            <person name="Viver T."/>
        </authorList>
    </citation>
    <scope>NUCLEOTIDE SEQUENCE [LARGE SCALE GENOMIC DNA]</scope>
    <source>
        <strain evidence="6 7">5H</strain>
    </source>
</reference>
<comment type="similarity">
    <text evidence="2">Belongs to the phosphate acetyltransferase and butyryltransferase family.</text>
</comment>
<dbReference type="InterPro" id="IPR002505">
    <property type="entry name" value="PTA_PTB"/>
</dbReference>
<name>A0A4R0XJ31_9MOLU</name>
<evidence type="ECO:0000256" key="2">
    <source>
        <dbReference type="ARBA" id="ARBA00005656"/>
    </source>
</evidence>
<comment type="catalytic activity">
    <reaction evidence="1">
        <text>acetyl-CoA + phosphate = acetyl phosphate + CoA</text>
        <dbReference type="Rhea" id="RHEA:19521"/>
        <dbReference type="ChEBI" id="CHEBI:22191"/>
        <dbReference type="ChEBI" id="CHEBI:43474"/>
        <dbReference type="ChEBI" id="CHEBI:57287"/>
        <dbReference type="ChEBI" id="CHEBI:57288"/>
        <dbReference type="EC" id="2.3.1.8"/>
    </reaction>
</comment>
<keyword evidence="3 6" id="KW-0808">Transferase</keyword>
<dbReference type="Proteomes" id="UP000291072">
    <property type="component" value="Unassembled WGS sequence"/>
</dbReference>
<dbReference type="PIRSF" id="PIRSF000428">
    <property type="entry name" value="P_Ac_trans"/>
    <property type="match status" value="1"/>
</dbReference>
<dbReference type="Gene3D" id="3.40.50.10750">
    <property type="entry name" value="Isocitrate/Isopropylmalate dehydrogenase-like"/>
    <property type="match status" value="1"/>
</dbReference>
<dbReference type="EMBL" id="PSZP01000047">
    <property type="protein sequence ID" value="TCG10414.1"/>
    <property type="molecule type" value="Genomic_DNA"/>
</dbReference>
<evidence type="ECO:0000256" key="3">
    <source>
        <dbReference type="ARBA" id="ARBA00022679"/>
    </source>
</evidence>
<dbReference type="OrthoDB" id="9805787at2"/>
<dbReference type="GO" id="GO:0008959">
    <property type="term" value="F:phosphate acetyltransferase activity"/>
    <property type="evidence" value="ECO:0007669"/>
    <property type="project" value="UniProtKB-EC"/>
</dbReference>
<dbReference type="AlphaFoldDB" id="A0A4R0XJ31"/>
<sequence>MTFKKHMIELLKSEVEKKRILLIDGNDKRSLEAAINHKKDNYIKPILLLEDHDEMIESQISTIVISDYKNRKEELVELYLSKRNGKETKEQAEKVVFLPNYFGMLMLELGEVEGVVGGLEFPTSQILSPAFKIIKPKPNVNVISSVMIMEKDDEHYLFSDISVIPYPTQEQLVDIAINSSNFAKQINFKEKVAFLSFSTSGSAKHELAQKVKHATEQFNKTYKPQYKALGEIQFDAALSMDIRNKKYKENGFDGKPTIFVFPSLDSGNIGYKIAQGLGGYGAIGPIITGLNKPVNDLSRGSTSNDVYNTMMITAIQAKK</sequence>
<dbReference type="NCBIfam" id="NF007233">
    <property type="entry name" value="PRK09653.1"/>
    <property type="match status" value="1"/>
</dbReference>
<dbReference type="InterPro" id="IPR050500">
    <property type="entry name" value="Phos_Acetyltrans/Butyryltrans"/>
</dbReference>
<gene>
    <name evidence="6" type="ORF">C4B25_04295</name>
</gene>
<keyword evidence="7" id="KW-1185">Reference proteome</keyword>
<evidence type="ECO:0000313" key="7">
    <source>
        <dbReference type="Proteomes" id="UP000291072"/>
    </source>
</evidence>
<evidence type="ECO:0000256" key="4">
    <source>
        <dbReference type="ARBA" id="ARBA00023315"/>
    </source>
</evidence>
<protein>
    <submittedName>
        <fullName evidence="6">Phosphate acetyltransferase</fullName>
    </submittedName>
</protein>
<dbReference type="PANTHER" id="PTHR43356:SF3">
    <property type="entry name" value="PHOSPHATE ACETYLTRANSFERASE"/>
    <property type="match status" value="1"/>
</dbReference>
<dbReference type="InterPro" id="IPR012147">
    <property type="entry name" value="P_Ac_Bu_trans"/>
</dbReference>
<proteinExistence type="inferred from homology"/>
<evidence type="ECO:0000259" key="5">
    <source>
        <dbReference type="Pfam" id="PF01515"/>
    </source>
</evidence>
<accession>A0A4R0XJ31</accession>
<feature type="domain" description="Phosphate acetyl/butaryl transferase" evidence="5">
    <location>
        <begin position="7"/>
        <end position="314"/>
    </location>
</feature>
<organism evidence="6 7">
    <name type="scientific">Mycoplasma todarodis</name>
    <dbReference type="NCBI Taxonomy" id="1937191"/>
    <lineage>
        <taxon>Bacteria</taxon>
        <taxon>Bacillati</taxon>
        <taxon>Mycoplasmatota</taxon>
        <taxon>Mollicutes</taxon>
        <taxon>Mycoplasmataceae</taxon>
        <taxon>Mycoplasma</taxon>
    </lineage>
</organism>
<dbReference type="Pfam" id="PF01515">
    <property type="entry name" value="PTA_PTB"/>
    <property type="match status" value="1"/>
</dbReference>
<dbReference type="PANTHER" id="PTHR43356">
    <property type="entry name" value="PHOSPHATE ACETYLTRANSFERASE"/>
    <property type="match status" value="1"/>
</dbReference>
<evidence type="ECO:0000313" key="6">
    <source>
        <dbReference type="EMBL" id="TCG10414.1"/>
    </source>
</evidence>
<dbReference type="Gene3D" id="3.40.50.10950">
    <property type="match status" value="1"/>
</dbReference>